<keyword evidence="7" id="KW-0653">Protein transport</keyword>
<evidence type="ECO:0000256" key="4">
    <source>
        <dbReference type="ARBA" id="ARBA00022692"/>
    </source>
</evidence>
<proteinExistence type="inferred from homology"/>
<dbReference type="InterPro" id="IPR003400">
    <property type="entry name" value="ExbD"/>
</dbReference>
<evidence type="ECO:0000256" key="2">
    <source>
        <dbReference type="ARBA" id="ARBA00005811"/>
    </source>
</evidence>
<organism evidence="9 10">
    <name type="scientific">Veillonella montpellierensis DNF00314</name>
    <dbReference type="NCBI Taxonomy" id="1401067"/>
    <lineage>
        <taxon>Bacteria</taxon>
        <taxon>Bacillati</taxon>
        <taxon>Bacillota</taxon>
        <taxon>Negativicutes</taxon>
        <taxon>Veillonellales</taxon>
        <taxon>Veillonellaceae</taxon>
        <taxon>Veillonella</taxon>
    </lineage>
</organism>
<accession>A0A096BUG5</accession>
<keyword evidence="6 8" id="KW-0472">Membrane</keyword>
<sequence>MKRYSTQNQSKPTLMIIPMIDIIFFLLVFFMISTIYTIPQQSLNISLPVTKTQQTAELRPVLIDLEKSGQLMMGNEVVTREEILQQAKVEIAKDKNKNFLIRADKDVNYGTVVELMDQMKVSGVTNISIATVNK</sequence>
<evidence type="ECO:0000256" key="1">
    <source>
        <dbReference type="ARBA" id="ARBA00004162"/>
    </source>
</evidence>
<reference evidence="9 10" key="1">
    <citation type="submission" date="2014-07" db="EMBL/GenBank/DDBJ databases">
        <authorList>
            <person name="McCorrison J."/>
            <person name="Sanka R."/>
            <person name="Torralba M."/>
            <person name="Gillis M."/>
            <person name="Haft D.H."/>
            <person name="Methe B."/>
            <person name="Sutton G."/>
            <person name="Nelson K.E."/>
        </authorList>
    </citation>
    <scope>NUCLEOTIDE SEQUENCE [LARGE SCALE GENOMIC DNA]</scope>
    <source>
        <strain evidence="9 10">DNF00314</strain>
    </source>
</reference>
<dbReference type="eggNOG" id="COG0848">
    <property type="taxonomic scope" value="Bacteria"/>
</dbReference>
<evidence type="ECO:0000256" key="7">
    <source>
        <dbReference type="RuleBase" id="RU003879"/>
    </source>
</evidence>
<evidence type="ECO:0000313" key="10">
    <source>
        <dbReference type="Proteomes" id="UP000029628"/>
    </source>
</evidence>
<feature type="transmembrane region" description="Helical" evidence="8">
    <location>
        <begin position="12"/>
        <end position="36"/>
    </location>
</feature>
<dbReference type="PANTHER" id="PTHR30558:SF3">
    <property type="entry name" value="BIOPOLYMER TRANSPORT PROTEIN EXBD-RELATED"/>
    <property type="match status" value="1"/>
</dbReference>
<keyword evidence="5 8" id="KW-1133">Transmembrane helix</keyword>
<comment type="caution">
    <text evidence="9">The sequence shown here is derived from an EMBL/GenBank/DDBJ whole genome shotgun (WGS) entry which is preliminary data.</text>
</comment>
<dbReference type="PANTHER" id="PTHR30558">
    <property type="entry name" value="EXBD MEMBRANE COMPONENT OF PMF-DRIVEN MACROMOLECULE IMPORT SYSTEM"/>
    <property type="match status" value="1"/>
</dbReference>
<comment type="similarity">
    <text evidence="2 7">Belongs to the ExbD/TolR family.</text>
</comment>
<comment type="subcellular location">
    <subcellularLocation>
        <location evidence="1">Cell membrane</location>
        <topology evidence="1">Single-pass membrane protein</topology>
    </subcellularLocation>
    <subcellularLocation>
        <location evidence="7">Cell membrane</location>
        <topology evidence="7">Single-pass type II membrane protein</topology>
    </subcellularLocation>
</comment>
<evidence type="ECO:0000256" key="8">
    <source>
        <dbReference type="SAM" id="Phobius"/>
    </source>
</evidence>
<protein>
    <submittedName>
        <fullName evidence="9">Biopolymer transporter ExbD</fullName>
    </submittedName>
</protein>
<keyword evidence="3" id="KW-1003">Cell membrane</keyword>
<keyword evidence="7" id="KW-0813">Transport</keyword>
<dbReference type="GO" id="GO:0005886">
    <property type="term" value="C:plasma membrane"/>
    <property type="evidence" value="ECO:0007669"/>
    <property type="project" value="UniProtKB-SubCell"/>
</dbReference>
<dbReference type="AlphaFoldDB" id="A0A096BUG5"/>
<evidence type="ECO:0000256" key="3">
    <source>
        <dbReference type="ARBA" id="ARBA00022475"/>
    </source>
</evidence>
<keyword evidence="4 7" id="KW-0812">Transmembrane</keyword>
<dbReference type="GO" id="GO:0022857">
    <property type="term" value="F:transmembrane transporter activity"/>
    <property type="evidence" value="ECO:0007669"/>
    <property type="project" value="InterPro"/>
</dbReference>
<dbReference type="Proteomes" id="UP000029628">
    <property type="component" value="Unassembled WGS sequence"/>
</dbReference>
<evidence type="ECO:0000256" key="5">
    <source>
        <dbReference type="ARBA" id="ARBA00022989"/>
    </source>
</evidence>
<keyword evidence="10" id="KW-1185">Reference proteome</keyword>
<dbReference type="EMBL" id="JRNT01000042">
    <property type="protein sequence ID" value="KGF46367.1"/>
    <property type="molecule type" value="Genomic_DNA"/>
</dbReference>
<name>A0A096BUG5_9FIRM</name>
<gene>
    <name evidence="9" type="ORF">HMPREF0872_08500</name>
</gene>
<dbReference type="RefSeq" id="WP_028257991.1">
    <property type="nucleotide sequence ID" value="NZ_JRNT01000042.1"/>
</dbReference>
<dbReference type="GO" id="GO:0015031">
    <property type="term" value="P:protein transport"/>
    <property type="evidence" value="ECO:0007669"/>
    <property type="project" value="UniProtKB-KW"/>
</dbReference>
<dbReference type="Gene3D" id="3.30.420.270">
    <property type="match status" value="1"/>
</dbReference>
<evidence type="ECO:0000313" key="9">
    <source>
        <dbReference type="EMBL" id="KGF46367.1"/>
    </source>
</evidence>
<dbReference type="Pfam" id="PF02472">
    <property type="entry name" value="ExbD"/>
    <property type="match status" value="1"/>
</dbReference>
<evidence type="ECO:0000256" key="6">
    <source>
        <dbReference type="ARBA" id="ARBA00023136"/>
    </source>
</evidence>